<feature type="transmembrane region" description="Helical" evidence="6">
    <location>
        <begin position="47"/>
        <end position="66"/>
    </location>
</feature>
<accession>A0A7Z2JID3</accession>
<keyword evidence="2" id="KW-1003">Cell membrane</keyword>
<evidence type="ECO:0000256" key="5">
    <source>
        <dbReference type="ARBA" id="ARBA00023136"/>
    </source>
</evidence>
<dbReference type="PANTHER" id="PTHR33931">
    <property type="entry name" value="HOLIN-LIKE PROTEIN CIDA-RELATED"/>
    <property type="match status" value="1"/>
</dbReference>
<evidence type="ECO:0000256" key="1">
    <source>
        <dbReference type="ARBA" id="ARBA00004651"/>
    </source>
</evidence>
<name>A0A7Z2JID3_9BURK</name>
<evidence type="ECO:0008006" key="9">
    <source>
        <dbReference type="Google" id="ProtNLM"/>
    </source>
</evidence>
<keyword evidence="5 6" id="KW-0472">Membrane</keyword>
<dbReference type="EMBL" id="CP046915">
    <property type="protein sequence ID" value="QGZ65078.1"/>
    <property type="molecule type" value="Genomic_DNA"/>
</dbReference>
<evidence type="ECO:0000256" key="2">
    <source>
        <dbReference type="ARBA" id="ARBA00022475"/>
    </source>
</evidence>
<evidence type="ECO:0000313" key="8">
    <source>
        <dbReference type="Proteomes" id="UP000433577"/>
    </source>
</evidence>
<reference evidence="7 8" key="1">
    <citation type="submission" date="2019-12" db="EMBL/GenBank/DDBJ databases">
        <title>Paraburkholderia acidiphila 7Q-K02 sp. nov and Paraburkholderia acidisoli DHF22 sp. nov., two strains isolated from forest soil.</title>
        <authorList>
            <person name="Gao Z."/>
            <person name="Qiu L."/>
        </authorList>
    </citation>
    <scope>NUCLEOTIDE SEQUENCE [LARGE SCALE GENOMIC DNA]</scope>
    <source>
        <strain evidence="7 8">DHF22</strain>
    </source>
</reference>
<organism evidence="7 8">
    <name type="scientific">Paraburkholderia acidisoli</name>
    <dbReference type="NCBI Taxonomy" id="2571748"/>
    <lineage>
        <taxon>Bacteria</taxon>
        <taxon>Pseudomonadati</taxon>
        <taxon>Pseudomonadota</taxon>
        <taxon>Betaproteobacteria</taxon>
        <taxon>Burkholderiales</taxon>
        <taxon>Burkholderiaceae</taxon>
        <taxon>Paraburkholderia</taxon>
    </lineage>
</organism>
<evidence type="ECO:0000256" key="3">
    <source>
        <dbReference type="ARBA" id="ARBA00022692"/>
    </source>
</evidence>
<feature type="transmembrane region" description="Helical" evidence="6">
    <location>
        <begin position="103"/>
        <end position="126"/>
    </location>
</feature>
<evidence type="ECO:0000256" key="6">
    <source>
        <dbReference type="SAM" id="Phobius"/>
    </source>
</evidence>
<dbReference type="RefSeq" id="WP_158955142.1">
    <property type="nucleotide sequence ID" value="NZ_CP046915.1"/>
</dbReference>
<dbReference type="Proteomes" id="UP000433577">
    <property type="component" value="Chromosome 3"/>
</dbReference>
<evidence type="ECO:0000256" key="4">
    <source>
        <dbReference type="ARBA" id="ARBA00022989"/>
    </source>
</evidence>
<dbReference type="KEGG" id="pacs:FAZ98_25155"/>
<proteinExistence type="predicted"/>
<sequence>MASPTQPKSAFAALPPRQFAQAAALTGAFLLLSVAMQSAHIALNPALTGFVILLVALAFRLIPLHAVEGGARLIIAQSALFLVPAVVAVARQSHVLKADWAPLLAILVGGTVVSSAATAFAVEVVARRLVQES</sequence>
<gene>
    <name evidence="7" type="ORF">FAZ98_25155</name>
</gene>
<keyword evidence="3 6" id="KW-0812">Transmembrane</keyword>
<dbReference type="AlphaFoldDB" id="A0A7Z2JID3"/>
<keyword evidence="8" id="KW-1185">Reference proteome</keyword>
<protein>
    <recommendedName>
        <fullName evidence="9">Holin-like protein CidA</fullName>
    </recommendedName>
</protein>
<evidence type="ECO:0000313" key="7">
    <source>
        <dbReference type="EMBL" id="QGZ65078.1"/>
    </source>
</evidence>
<dbReference type="Pfam" id="PF03788">
    <property type="entry name" value="LrgA"/>
    <property type="match status" value="1"/>
</dbReference>
<dbReference type="GO" id="GO:0005886">
    <property type="term" value="C:plasma membrane"/>
    <property type="evidence" value="ECO:0007669"/>
    <property type="project" value="UniProtKB-SubCell"/>
</dbReference>
<keyword evidence="4 6" id="KW-1133">Transmembrane helix</keyword>
<dbReference type="PANTHER" id="PTHR33931:SF2">
    <property type="entry name" value="HOLIN-LIKE PROTEIN CIDA"/>
    <property type="match status" value="1"/>
</dbReference>
<dbReference type="InterPro" id="IPR005538">
    <property type="entry name" value="LrgA/CidA"/>
</dbReference>
<feature type="transmembrane region" description="Helical" evidence="6">
    <location>
        <begin position="73"/>
        <end position="91"/>
    </location>
</feature>
<comment type="subcellular location">
    <subcellularLocation>
        <location evidence="1">Cell membrane</location>
        <topology evidence="1">Multi-pass membrane protein</topology>
    </subcellularLocation>
</comment>